<evidence type="ECO:0000313" key="2">
    <source>
        <dbReference type="Proteomes" id="UP000598971"/>
    </source>
</evidence>
<accession>A0A8J8FNG1</accession>
<dbReference type="Proteomes" id="UP000598971">
    <property type="component" value="Unassembled WGS sequence"/>
</dbReference>
<sequence>ELCDGLDNDCDGEIDEDFPFVTYYFDVDGDGYGSPNNSVQARCFQPQNTVTNNLDCDDQNAAVHPGAA</sequence>
<feature type="non-terminal residue" evidence="1">
    <location>
        <position position="1"/>
    </location>
</feature>
<dbReference type="InterPro" id="IPR021655">
    <property type="entry name" value="Put_metal-bd"/>
</dbReference>
<dbReference type="RefSeq" id="WP_216368677.1">
    <property type="nucleotide sequence ID" value="NZ_WHPF01000074.1"/>
</dbReference>
<dbReference type="AlphaFoldDB" id="A0A8J8FNG1"/>
<comment type="caution">
    <text evidence="1">The sequence shown here is derived from an EMBL/GenBank/DDBJ whole genome shotgun (WGS) entry which is preliminary data.</text>
</comment>
<keyword evidence="2" id="KW-1185">Reference proteome</keyword>
<gene>
    <name evidence="1" type="ORF">GD597_21625</name>
</gene>
<dbReference type="Pfam" id="PF11617">
    <property type="entry name" value="Cu-binding_MopE"/>
    <property type="match status" value="2"/>
</dbReference>
<organism evidence="1 2">
    <name type="scientific">Limnovirga soli</name>
    <dbReference type="NCBI Taxonomy" id="2656915"/>
    <lineage>
        <taxon>Bacteria</taxon>
        <taxon>Pseudomonadati</taxon>
        <taxon>Bacteroidota</taxon>
        <taxon>Chitinophagia</taxon>
        <taxon>Chitinophagales</taxon>
        <taxon>Chitinophagaceae</taxon>
        <taxon>Limnovirga</taxon>
    </lineage>
</organism>
<protein>
    <submittedName>
        <fullName evidence="1">Uncharacterized protein</fullName>
    </submittedName>
</protein>
<proteinExistence type="predicted"/>
<dbReference type="EMBL" id="WHPF01000074">
    <property type="protein sequence ID" value="NNV58074.1"/>
    <property type="molecule type" value="Genomic_DNA"/>
</dbReference>
<name>A0A8J8FNG1_9BACT</name>
<evidence type="ECO:0000313" key="1">
    <source>
        <dbReference type="EMBL" id="NNV58074.1"/>
    </source>
</evidence>
<feature type="non-terminal residue" evidence="1">
    <location>
        <position position="68"/>
    </location>
</feature>
<reference evidence="1" key="1">
    <citation type="submission" date="2019-10" db="EMBL/GenBank/DDBJ databases">
        <title>Draft genome sequence of Panacibacter sp. KCS-6.</title>
        <authorList>
            <person name="Yim K.J."/>
        </authorList>
    </citation>
    <scope>NUCLEOTIDE SEQUENCE</scope>
    <source>
        <strain evidence="1">KCS-6</strain>
    </source>
</reference>